<sequence>MSQYGPTQRKVSSERPIAFCFRDFDKIFSHSLYLNPSLGFRRTVNARCVVGVLQLQIITVVSHRHNGLAISKRK</sequence>
<reference evidence="2" key="1">
    <citation type="journal article" date="2017" name="Genome Biol.">
        <title>Comparative genomics reveals high biological diversity and specific adaptations in the industrially and medically important fungal genus Aspergillus.</title>
        <authorList>
            <person name="de Vries R.P."/>
            <person name="Riley R."/>
            <person name="Wiebenga A."/>
            <person name="Aguilar-Osorio G."/>
            <person name="Amillis S."/>
            <person name="Uchima C.A."/>
            <person name="Anderluh G."/>
            <person name="Asadollahi M."/>
            <person name="Askin M."/>
            <person name="Barry K."/>
            <person name="Battaglia E."/>
            <person name="Bayram O."/>
            <person name="Benocci T."/>
            <person name="Braus-Stromeyer S.A."/>
            <person name="Caldana C."/>
            <person name="Canovas D."/>
            <person name="Cerqueira G.C."/>
            <person name="Chen F."/>
            <person name="Chen W."/>
            <person name="Choi C."/>
            <person name="Clum A."/>
            <person name="Dos Santos R.A."/>
            <person name="Damasio A.R."/>
            <person name="Diallinas G."/>
            <person name="Emri T."/>
            <person name="Fekete E."/>
            <person name="Flipphi M."/>
            <person name="Freyberg S."/>
            <person name="Gallo A."/>
            <person name="Gournas C."/>
            <person name="Habgood R."/>
            <person name="Hainaut M."/>
            <person name="Harispe M.L."/>
            <person name="Henrissat B."/>
            <person name="Hilden K.S."/>
            <person name="Hope R."/>
            <person name="Hossain A."/>
            <person name="Karabika E."/>
            <person name="Karaffa L."/>
            <person name="Karanyi Z."/>
            <person name="Krasevec N."/>
            <person name="Kuo A."/>
            <person name="Kusch H."/>
            <person name="LaButti K."/>
            <person name="Lagendijk E.L."/>
            <person name="Lapidus A."/>
            <person name="Levasseur A."/>
            <person name="Lindquist E."/>
            <person name="Lipzen A."/>
            <person name="Logrieco A.F."/>
            <person name="MacCabe A."/>
            <person name="Maekelae M.R."/>
            <person name="Malavazi I."/>
            <person name="Melin P."/>
            <person name="Meyer V."/>
            <person name="Mielnichuk N."/>
            <person name="Miskei M."/>
            <person name="Molnar A.P."/>
            <person name="Mule G."/>
            <person name="Ngan C.Y."/>
            <person name="Orejas M."/>
            <person name="Orosz E."/>
            <person name="Ouedraogo J.P."/>
            <person name="Overkamp K.M."/>
            <person name="Park H.-S."/>
            <person name="Perrone G."/>
            <person name="Piumi F."/>
            <person name="Punt P.J."/>
            <person name="Ram A.F."/>
            <person name="Ramon A."/>
            <person name="Rauscher S."/>
            <person name="Record E."/>
            <person name="Riano-Pachon D.M."/>
            <person name="Robert V."/>
            <person name="Roehrig J."/>
            <person name="Ruller R."/>
            <person name="Salamov A."/>
            <person name="Salih N.S."/>
            <person name="Samson R.A."/>
            <person name="Sandor E."/>
            <person name="Sanguinetti M."/>
            <person name="Schuetze T."/>
            <person name="Sepcic K."/>
            <person name="Shelest E."/>
            <person name="Sherlock G."/>
            <person name="Sophianopoulou V."/>
            <person name="Squina F.M."/>
            <person name="Sun H."/>
            <person name="Susca A."/>
            <person name="Todd R.B."/>
            <person name="Tsang A."/>
            <person name="Unkles S.E."/>
            <person name="van de Wiele N."/>
            <person name="van Rossen-Uffink D."/>
            <person name="Oliveira J.V."/>
            <person name="Vesth T.C."/>
            <person name="Visser J."/>
            <person name="Yu J.-H."/>
            <person name="Zhou M."/>
            <person name="Andersen M.R."/>
            <person name="Archer D.B."/>
            <person name="Baker S.E."/>
            <person name="Benoit I."/>
            <person name="Brakhage A.A."/>
            <person name="Braus G.H."/>
            <person name="Fischer R."/>
            <person name="Frisvad J.C."/>
            <person name="Goldman G.H."/>
            <person name="Houbraken J."/>
            <person name="Oakley B."/>
            <person name="Pocsi I."/>
            <person name="Scazzocchio C."/>
            <person name="Seiboth B."/>
            <person name="vanKuyk P.A."/>
            <person name="Wortman J."/>
            <person name="Dyer P.S."/>
            <person name="Grigoriev I.V."/>
        </authorList>
    </citation>
    <scope>NUCLEOTIDE SEQUENCE [LARGE SCALE GENOMIC DNA]</scope>
    <source>
        <strain evidence="2">CBS 583.65</strain>
    </source>
</reference>
<dbReference type="VEuPathDB" id="FungiDB:ASPVEDRAFT_40533"/>
<name>A0A1L9PHL8_ASPVE</name>
<dbReference type="EMBL" id="KV878128">
    <property type="protein sequence ID" value="OJJ01009.1"/>
    <property type="molecule type" value="Genomic_DNA"/>
</dbReference>
<dbReference type="RefSeq" id="XP_040666771.1">
    <property type="nucleotide sequence ID" value="XM_040812175.1"/>
</dbReference>
<dbReference type="GeneID" id="63727686"/>
<proteinExistence type="predicted"/>
<gene>
    <name evidence="1" type="ORF">ASPVEDRAFT_40533</name>
</gene>
<accession>A0A1L9PHL8</accession>
<keyword evidence="2" id="KW-1185">Reference proteome</keyword>
<evidence type="ECO:0000313" key="2">
    <source>
        <dbReference type="Proteomes" id="UP000184073"/>
    </source>
</evidence>
<dbReference type="AlphaFoldDB" id="A0A1L9PHL8"/>
<dbReference type="Proteomes" id="UP000184073">
    <property type="component" value="Unassembled WGS sequence"/>
</dbReference>
<evidence type="ECO:0000313" key="1">
    <source>
        <dbReference type="EMBL" id="OJJ01009.1"/>
    </source>
</evidence>
<organism evidence="1 2">
    <name type="scientific">Aspergillus versicolor CBS 583.65</name>
    <dbReference type="NCBI Taxonomy" id="1036611"/>
    <lineage>
        <taxon>Eukaryota</taxon>
        <taxon>Fungi</taxon>
        <taxon>Dikarya</taxon>
        <taxon>Ascomycota</taxon>
        <taxon>Pezizomycotina</taxon>
        <taxon>Eurotiomycetes</taxon>
        <taxon>Eurotiomycetidae</taxon>
        <taxon>Eurotiales</taxon>
        <taxon>Aspergillaceae</taxon>
        <taxon>Aspergillus</taxon>
        <taxon>Aspergillus subgen. Nidulantes</taxon>
    </lineage>
</organism>
<protein>
    <submittedName>
        <fullName evidence="1">Uncharacterized protein</fullName>
    </submittedName>
</protein>